<comment type="caution">
    <text evidence="9">The sequence shown here is derived from an EMBL/GenBank/DDBJ whole genome shotgun (WGS) entry which is preliminary data.</text>
</comment>
<dbReference type="EMBL" id="BKCP01004594">
    <property type="protein sequence ID" value="GER32372.1"/>
    <property type="molecule type" value="Genomic_DNA"/>
</dbReference>
<accession>A0A5A7PID0</accession>
<keyword evidence="7" id="KW-0472">Membrane</keyword>
<evidence type="ECO:0000313" key="9">
    <source>
        <dbReference type="EMBL" id="GER32372.1"/>
    </source>
</evidence>
<evidence type="ECO:0000256" key="7">
    <source>
        <dbReference type="SAM" id="Phobius"/>
    </source>
</evidence>
<evidence type="ECO:0000256" key="2">
    <source>
        <dbReference type="ARBA" id="ARBA00022771"/>
    </source>
</evidence>
<keyword evidence="5" id="KW-0175">Coiled coil</keyword>
<keyword evidence="1" id="KW-0479">Metal-binding</keyword>
<feature type="coiled-coil region" evidence="5">
    <location>
        <begin position="166"/>
        <end position="211"/>
    </location>
</feature>
<dbReference type="Pfam" id="PF06839">
    <property type="entry name" value="Zn_ribbon_GRF"/>
    <property type="match status" value="1"/>
</dbReference>
<evidence type="ECO:0000256" key="6">
    <source>
        <dbReference type="SAM" id="MobiDB-lite"/>
    </source>
</evidence>
<evidence type="ECO:0000256" key="3">
    <source>
        <dbReference type="ARBA" id="ARBA00022833"/>
    </source>
</evidence>
<feature type="domain" description="GRF-type" evidence="8">
    <location>
        <begin position="89"/>
        <end position="130"/>
    </location>
</feature>
<keyword evidence="7" id="KW-1133">Transmembrane helix</keyword>
<dbReference type="Proteomes" id="UP000325081">
    <property type="component" value="Unassembled WGS sequence"/>
</dbReference>
<dbReference type="InterPro" id="IPR010666">
    <property type="entry name" value="Znf_GRF"/>
</dbReference>
<dbReference type="PROSITE" id="PS51999">
    <property type="entry name" value="ZF_GRF"/>
    <property type="match status" value="1"/>
</dbReference>
<evidence type="ECO:0000256" key="5">
    <source>
        <dbReference type="SAM" id="Coils"/>
    </source>
</evidence>
<gene>
    <name evidence="9" type="ORF">STAS_08435</name>
</gene>
<dbReference type="PANTHER" id="PTHR33248">
    <property type="entry name" value="ZINC ION-BINDING PROTEIN"/>
    <property type="match status" value="1"/>
</dbReference>
<keyword evidence="10" id="KW-1185">Reference proteome</keyword>
<evidence type="ECO:0000256" key="4">
    <source>
        <dbReference type="PROSITE-ProRule" id="PRU01343"/>
    </source>
</evidence>
<proteinExistence type="predicted"/>
<sequence length="248" mass="28072">MALLPPPPPLSSALTDKVRRFHGALEDVAAAGEEEVRRERDAGGRWLTADGGGGRQRASTGGSGGLSAERDICACISNEMSYNTDNPNCRCGLRAEIRTSWKTPNCGRRYFSCLHWPGGGCKYFGWVDPPLCARAQQIIPGLLRRLNEMEKSSKSADIEKFEVLKFEEENNKLKKLNFQFEEKNKKLKKLNFEFEEENKKLKAEILKLKYESAKKTRLLKMLVALLIIWSLVFFFCGSQTDDEKMVNN</sequence>
<evidence type="ECO:0000313" key="10">
    <source>
        <dbReference type="Proteomes" id="UP000325081"/>
    </source>
</evidence>
<evidence type="ECO:0000256" key="1">
    <source>
        <dbReference type="ARBA" id="ARBA00022723"/>
    </source>
</evidence>
<keyword evidence="3" id="KW-0862">Zinc</keyword>
<evidence type="ECO:0000259" key="8">
    <source>
        <dbReference type="PROSITE" id="PS51999"/>
    </source>
</evidence>
<feature type="region of interest" description="Disordered" evidence="6">
    <location>
        <begin position="32"/>
        <end position="67"/>
    </location>
</feature>
<feature type="compositionally biased region" description="Basic and acidic residues" evidence="6">
    <location>
        <begin position="34"/>
        <end position="43"/>
    </location>
</feature>
<name>A0A5A7PID0_STRAF</name>
<organism evidence="9 10">
    <name type="scientific">Striga asiatica</name>
    <name type="common">Asiatic witchweed</name>
    <name type="synonym">Buchnera asiatica</name>
    <dbReference type="NCBI Taxonomy" id="4170"/>
    <lineage>
        <taxon>Eukaryota</taxon>
        <taxon>Viridiplantae</taxon>
        <taxon>Streptophyta</taxon>
        <taxon>Embryophyta</taxon>
        <taxon>Tracheophyta</taxon>
        <taxon>Spermatophyta</taxon>
        <taxon>Magnoliopsida</taxon>
        <taxon>eudicotyledons</taxon>
        <taxon>Gunneridae</taxon>
        <taxon>Pentapetalae</taxon>
        <taxon>asterids</taxon>
        <taxon>lamiids</taxon>
        <taxon>Lamiales</taxon>
        <taxon>Orobanchaceae</taxon>
        <taxon>Buchnereae</taxon>
        <taxon>Striga</taxon>
    </lineage>
</organism>
<feature type="compositionally biased region" description="Gly residues" evidence="6">
    <location>
        <begin position="50"/>
        <end position="65"/>
    </location>
</feature>
<reference evidence="10" key="1">
    <citation type="journal article" date="2019" name="Curr. Biol.">
        <title>Genome Sequence of Striga asiatica Provides Insight into the Evolution of Plant Parasitism.</title>
        <authorList>
            <person name="Yoshida S."/>
            <person name="Kim S."/>
            <person name="Wafula E.K."/>
            <person name="Tanskanen J."/>
            <person name="Kim Y.M."/>
            <person name="Honaas L."/>
            <person name="Yang Z."/>
            <person name="Spallek T."/>
            <person name="Conn C.E."/>
            <person name="Ichihashi Y."/>
            <person name="Cheong K."/>
            <person name="Cui S."/>
            <person name="Der J.P."/>
            <person name="Gundlach H."/>
            <person name="Jiao Y."/>
            <person name="Hori C."/>
            <person name="Ishida J.K."/>
            <person name="Kasahara H."/>
            <person name="Kiba T."/>
            <person name="Kim M.S."/>
            <person name="Koo N."/>
            <person name="Laohavisit A."/>
            <person name="Lee Y.H."/>
            <person name="Lumba S."/>
            <person name="McCourt P."/>
            <person name="Mortimer J.C."/>
            <person name="Mutuku J.M."/>
            <person name="Nomura T."/>
            <person name="Sasaki-Sekimoto Y."/>
            <person name="Seto Y."/>
            <person name="Wang Y."/>
            <person name="Wakatake T."/>
            <person name="Sakakibara H."/>
            <person name="Demura T."/>
            <person name="Yamaguchi S."/>
            <person name="Yoneyama K."/>
            <person name="Manabe R.I."/>
            <person name="Nelson D.C."/>
            <person name="Schulman A.H."/>
            <person name="Timko M.P."/>
            <person name="dePamphilis C.W."/>
            <person name="Choi D."/>
            <person name="Shirasu K."/>
        </authorList>
    </citation>
    <scope>NUCLEOTIDE SEQUENCE [LARGE SCALE GENOMIC DNA]</scope>
    <source>
        <strain evidence="10">cv. UVA1</strain>
    </source>
</reference>
<feature type="transmembrane region" description="Helical" evidence="7">
    <location>
        <begin position="218"/>
        <end position="240"/>
    </location>
</feature>
<protein>
    <submittedName>
        <fullName evidence="9">GRF zinc finger containing protein</fullName>
    </submittedName>
</protein>
<dbReference type="GO" id="GO:0008270">
    <property type="term" value="F:zinc ion binding"/>
    <property type="evidence" value="ECO:0007669"/>
    <property type="project" value="UniProtKB-KW"/>
</dbReference>
<dbReference type="AlphaFoldDB" id="A0A5A7PID0"/>
<keyword evidence="2 4" id="KW-0863">Zinc-finger</keyword>
<keyword evidence="7" id="KW-0812">Transmembrane</keyword>